<evidence type="ECO:0000313" key="2">
    <source>
        <dbReference type="EMBL" id="MFC3229168.1"/>
    </source>
</evidence>
<organism evidence="2 3">
    <name type="scientific">Marinibaculum pumilum</name>
    <dbReference type="NCBI Taxonomy" id="1766165"/>
    <lineage>
        <taxon>Bacteria</taxon>
        <taxon>Pseudomonadati</taxon>
        <taxon>Pseudomonadota</taxon>
        <taxon>Alphaproteobacteria</taxon>
        <taxon>Rhodospirillales</taxon>
        <taxon>Rhodospirillaceae</taxon>
        <taxon>Marinibaculum</taxon>
    </lineage>
</organism>
<dbReference type="EMBL" id="JBHRTR010000031">
    <property type="protein sequence ID" value="MFC3229168.1"/>
    <property type="molecule type" value="Genomic_DNA"/>
</dbReference>
<feature type="domain" description="RelA/SpoT" evidence="1">
    <location>
        <begin position="48"/>
        <end position="262"/>
    </location>
</feature>
<dbReference type="SMART" id="SM00954">
    <property type="entry name" value="RelA_SpoT"/>
    <property type="match status" value="1"/>
</dbReference>
<reference evidence="3" key="1">
    <citation type="journal article" date="2019" name="Int. J. Syst. Evol. Microbiol.">
        <title>The Global Catalogue of Microorganisms (GCM) 10K type strain sequencing project: providing services to taxonomists for standard genome sequencing and annotation.</title>
        <authorList>
            <consortium name="The Broad Institute Genomics Platform"/>
            <consortium name="The Broad Institute Genome Sequencing Center for Infectious Disease"/>
            <person name="Wu L."/>
            <person name="Ma J."/>
        </authorList>
    </citation>
    <scope>NUCLEOTIDE SEQUENCE [LARGE SCALE GENOMIC DNA]</scope>
    <source>
        <strain evidence="3">KCTC 42964</strain>
    </source>
</reference>
<dbReference type="InterPro" id="IPR043519">
    <property type="entry name" value="NT_sf"/>
</dbReference>
<protein>
    <recommendedName>
        <fullName evidence="1">RelA/SpoT domain-containing protein</fullName>
    </recommendedName>
</protein>
<evidence type="ECO:0000259" key="1">
    <source>
        <dbReference type="SMART" id="SM00954"/>
    </source>
</evidence>
<comment type="caution">
    <text evidence="2">The sequence shown here is derived from an EMBL/GenBank/DDBJ whole genome shotgun (WGS) entry which is preliminary data.</text>
</comment>
<accession>A0ABV7L4B1</accession>
<name>A0ABV7L4B1_9PROT</name>
<dbReference type="SUPFAM" id="SSF81301">
    <property type="entry name" value="Nucleotidyltransferase"/>
    <property type="match status" value="2"/>
</dbReference>
<proteinExistence type="predicted"/>
<dbReference type="Proteomes" id="UP001595528">
    <property type="component" value="Unassembled WGS sequence"/>
</dbReference>
<dbReference type="Gene3D" id="3.30.460.10">
    <property type="entry name" value="Beta Polymerase, domain 2"/>
    <property type="match status" value="1"/>
</dbReference>
<sequence>MTNATTLGNPEVSLELALSAAEQVAQRLRTLSNTIGPSYEAVLFYSRIRTKTKESIREKTSRKQKDPKRSPYYSYHDMTDLVGFRAVTLYEAQLLEAMNFVISLVRAGQKLPEQLFNGDSLFLSFREALFFNSPAPSPTSIDHSSDSAKGNVSAYEKCIKELESIIDKDIESYYRRKYLEKQIKKSDSTKLIKKSISDIKELLRFEESDLNTYSSAHLIFDAVGHENGYSIIIPVEFQIRTAIEDIWAEIDHKQLYKLRDEFTWCFEFERYFNRAEGRSSMLRGDIHRLAGMMRRMSSISESAKQHIKKFIDSDEADADDPLLMNGSFGISLFYRAGDNKIDPQIIMKLTEYQRSLGNLTQTPPGSDAAVQVYRECRQKLVDIRNALEKSFSKIKLDLENANKEDLNEEDIAEPMLFQQRIKICDIEIVRLKASAIVEDIYIDESSVVTFRNNLENSVLSPGGVEEYERKREVLCREIYTELCSIIDDGDLKIRPLAMIFFWKHIVSLKFDKSLSEKNILKSYEYLKYDGTVPRWSIYRSIVPHYLASQYYRSVRNTIREFEVKTEESTSKTPIGRTEGLQRMPNLRTELIRKLADTTKLALEAFEAAQDENDRRGDLRMGYKGDDSLRAAELAFSCIACADQELGVELLKPNHVLNERVKKMVKHVNEDVIEGSNMPSARRKYLLEMRSATLSRVQ</sequence>
<dbReference type="RefSeq" id="WP_379903117.1">
    <property type="nucleotide sequence ID" value="NZ_JBHRTR010000031.1"/>
</dbReference>
<gene>
    <name evidence="2" type="ORF">ACFOGJ_18120</name>
</gene>
<keyword evidence="3" id="KW-1185">Reference proteome</keyword>
<evidence type="ECO:0000313" key="3">
    <source>
        <dbReference type="Proteomes" id="UP001595528"/>
    </source>
</evidence>
<dbReference type="InterPro" id="IPR007685">
    <property type="entry name" value="RelA_SpoT"/>
</dbReference>